<dbReference type="Gene3D" id="1.20.5.170">
    <property type="match status" value="1"/>
</dbReference>
<dbReference type="Pfam" id="PF00170">
    <property type="entry name" value="bZIP_1"/>
    <property type="match status" value="1"/>
</dbReference>
<gene>
    <name evidence="4" type="primary">LOC130465823</name>
</gene>
<protein>
    <recommendedName>
        <fullName evidence="2">BZIP domain-containing protein</fullName>
    </recommendedName>
</protein>
<dbReference type="GeneID" id="130465823"/>
<name>A0ABM3R4V9_SPIOL</name>
<evidence type="ECO:0000256" key="1">
    <source>
        <dbReference type="SAM" id="Coils"/>
    </source>
</evidence>
<dbReference type="RefSeq" id="XP_056690647.1">
    <property type="nucleotide sequence ID" value="XM_056834669.1"/>
</dbReference>
<keyword evidence="1" id="KW-0175">Coiled coil</keyword>
<dbReference type="Proteomes" id="UP000813463">
    <property type="component" value="Chromosome 1"/>
</dbReference>
<evidence type="ECO:0000259" key="2">
    <source>
        <dbReference type="Pfam" id="PF00170"/>
    </source>
</evidence>
<feature type="domain" description="BZIP" evidence="2">
    <location>
        <begin position="289"/>
        <end position="333"/>
    </location>
</feature>
<dbReference type="SUPFAM" id="SSF57959">
    <property type="entry name" value="Leucine zipper domain"/>
    <property type="match status" value="1"/>
</dbReference>
<reference evidence="3" key="1">
    <citation type="journal article" date="2021" name="Nat. Commun.">
        <title>Genomic analyses provide insights into spinach domestication and the genetic basis of agronomic traits.</title>
        <authorList>
            <person name="Cai X."/>
            <person name="Sun X."/>
            <person name="Xu C."/>
            <person name="Sun H."/>
            <person name="Wang X."/>
            <person name="Ge C."/>
            <person name="Zhang Z."/>
            <person name="Wang Q."/>
            <person name="Fei Z."/>
            <person name="Jiao C."/>
            <person name="Wang Q."/>
        </authorList>
    </citation>
    <scope>NUCLEOTIDE SEQUENCE [LARGE SCALE GENOMIC DNA]</scope>
    <source>
        <strain evidence="3">cv. Varoflay</strain>
    </source>
</reference>
<sequence>MIQGNYRTMDFLELRKQQLLYNFEEFEREFLPPYDDSESVTKLNSGKNMSWIEEMEQEFVSNQLNVRKIQASGSNTLIWKQLEMLSDQIHETEENKNMKPSNEENIVYIELSDTTTTTESSYFSLENLNMDIESPTQIHNIAYPPTPSLTLLEELGYELTKEMNYTNDPLIIGSSCSDILVPPHAENMNTYDLINLDEHHLPPLDPSFLEFIDFEIPASLQMEIDNTAHINKATADYFTKKVDGNLRVPKGVCCGGKCWRYVESKLSSMQSIPRGRKRKGFEPTPDQISLKKHRQKIRNRESAAAAYKKVKAHIEKLETQIKDLKEENNIRRNLIKFMEDASQIPPEKRSLGRTTSGCI</sequence>
<evidence type="ECO:0000313" key="3">
    <source>
        <dbReference type="Proteomes" id="UP000813463"/>
    </source>
</evidence>
<dbReference type="InterPro" id="IPR004827">
    <property type="entry name" value="bZIP"/>
</dbReference>
<reference evidence="4" key="2">
    <citation type="submission" date="2025-08" db="UniProtKB">
        <authorList>
            <consortium name="RefSeq"/>
        </authorList>
    </citation>
    <scope>IDENTIFICATION</scope>
    <source>
        <tissue evidence="4">Leaf</tissue>
    </source>
</reference>
<organism evidence="3 4">
    <name type="scientific">Spinacia oleracea</name>
    <name type="common">Spinach</name>
    <dbReference type="NCBI Taxonomy" id="3562"/>
    <lineage>
        <taxon>Eukaryota</taxon>
        <taxon>Viridiplantae</taxon>
        <taxon>Streptophyta</taxon>
        <taxon>Embryophyta</taxon>
        <taxon>Tracheophyta</taxon>
        <taxon>Spermatophyta</taxon>
        <taxon>Magnoliopsida</taxon>
        <taxon>eudicotyledons</taxon>
        <taxon>Gunneridae</taxon>
        <taxon>Pentapetalae</taxon>
        <taxon>Caryophyllales</taxon>
        <taxon>Chenopodiaceae</taxon>
        <taxon>Chenopodioideae</taxon>
        <taxon>Anserineae</taxon>
        <taxon>Spinacia</taxon>
    </lineage>
</organism>
<feature type="coiled-coil region" evidence="1">
    <location>
        <begin position="300"/>
        <end position="341"/>
    </location>
</feature>
<accession>A0ABM3R4V9</accession>
<keyword evidence="3" id="KW-1185">Reference proteome</keyword>
<evidence type="ECO:0000313" key="4">
    <source>
        <dbReference type="RefSeq" id="XP_056690647.1"/>
    </source>
</evidence>
<dbReference type="InterPro" id="IPR046347">
    <property type="entry name" value="bZIP_sf"/>
</dbReference>
<proteinExistence type="predicted"/>